<organism evidence="1">
    <name type="scientific">marine sediment metagenome</name>
    <dbReference type="NCBI Taxonomy" id="412755"/>
    <lineage>
        <taxon>unclassified sequences</taxon>
        <taxon>metagenomes</taxon>
        <taxon>ecological metagenomes</taxon>
    </lineage>
</organism>
<name>A0A0F8WKP7_9ZZZZ</name>
<protein>
    <submittedName>
        <fullName evidence="1">Uncharacterized protein</fullName>
    </submittedName>
</protein>
<feature type="non-terminal residue" evidence="1">
    <location>
        <position position="87"/>
    </location>
</feature>
<proteinExistence type="predicted"/>
<sequence>MDTETRLNFNLENCGVYGVLTQNLAHAMIDRGLQELASFDITSEAKMDDVIAVINSNAIKKVYTHSPADDREKGQWQYKLFDMDSTI</sequence>
<gene>
    <name evidence="1" type="ORF">LCGC14_3056210</name>
</gene>
<comment type="caution">
    <text evidence="1">The sequence shown here is derived from an EMBL/GenBank/DDBJ whole genome shotgun (WGS) entry which is preliminary data.</text>
</comment>
<dbReference type="AlphaFoldDB" id="A0A0F8WKP7"/>
<reference evidence="1" key="1">
    <citation type="journal article" date="2015" name="Nature">
        <title>Complex archaea that bridge the gap between prokaryotes and eukaryotes.</title>
        <authorList>
            <person name="Spang A."/>
            <person name="Saw J.H."/>
            <person name="Jorgensen S.L."/>
            <person name="Zaremba-Niedzwiedzka K."/>
            <person name="Martijn J."/>
            <person name="Lind A.E."/>
            <person name="van Eijk R."/>
            <person name="Schleper C."/>
            <person name="Guy L."/>
            <person name="Ettema T.J."/>
        </authorList>
    </citation>
    <scope>NUCLEOTIDE SEQUENCE</scope>
</reference>
<accession>A0A0F8WKP7</accession>
<dbReference type="EMBL" id="LAZR01064575">
    <property type="protein sequence ID" value="KKK57263.1"/>
    <property type="molecule type" value="Genomic_DNA"/>
</dbReference>
<evidence type="ECO:0000313" key="1">
    <source>
        <dbReference type="EMBL" id="KKK57263.1"/>
    </source>
</evidence>